<dbReference type="Proteomes" id="UP000184452">
    <property type="component" value="Unassembled WGS sequence"/>
</dbReference>
<dbReference type="EMBL" id="FQZK01000041">
    <property type="protein sequence ID" value="SHK89885.1"/>
    <property type="molecule type" value="Genomic_DNA"/>
</dbReference>
<protein>
    <recommendedName>
        <fullName evidence="4">Alpha/beta hydrolase</fullName>
    </recommendedName>
</protein>
<reference evidence="2 3" key="1">
    <citation type="submission" date="2016-11" db="EMBL/GenBank/DDBJ databases">
        <authorList>
            <person name="Jaros S."/>
            <person name="Januszkiewicz K."/>
            <person name="Wedrychowicz H."/>
        </authorList>
    </citation>
    <scope>NUCLEOTIDE SEQUENCE [LARGE SCALE GENOMIC DNA]</scope>
    <source>
        <strain evidence="2 3">CGMCC 4.5723</strain>
    </source>
</reference>
<name>A0A1M6W8R9_9ACTN</name>
<dbReference type="AlphaFoldDB" id="A0A1M6W8R9"/>
<evidence type="ECO:0000313" key="3">
    <source>
        <dbReference type="Proteomes" id="UP000184452"/>
    </source>
</evidence>
<feature type="region of interest" description="Disordered" evidence="1">
    <location>
        <begin position="345"/>
        <end position="366"/>
    </location>
</feature>
<dbReference type="Gene3D" id="3.40.50.1820">
    <property type="entry name" value="alpha/beta hydrolase"/>
    <property type="match status" value="1"/>
</dbReference>
<dbReference type="SUPFAM" id="SSF53474">
    <property type="entry name" value="alpha/beta-Hydrolases"/>
    <property type="match status" value="1"/>
</dbReference>
<proteinExistence type="predicted"/>
<sequence>MVGGAPRDAAHGAAGGRSAPVTGTAAGIPFVALPPATGAHPAPLVLGLHAFEPPRGEAALAGTVPMASLPAWRVYPGLPLFGARLPEGGVREIARRGESDYLMELFGPVVEGAAAELSRLVAELRALFPVTDDPVGLVGVGAGASAALLTLAEGDLPVGATALVNPVADPAPVLAARERHHGTPYAWTGDSIAVRERFDFTDRAADVARGRVPTLIVSGGRDDVLPPGHGRDLYEALRAEFLGTADREDREDREGPAEPEEQGKRSGQGAGWLRRRARRARRDAPVPVSPEGTNHVLRHIVIPDLAHAIGPEPGLEPGPLTPGGVLADRALTEWFHRHVTASAQVRAGYGGDLPPGGGPRTAVPSP</sequence>
<dbReference type="RefSeq" id="WP_073384295.1">
    <property type="nucleotide sequence ID" value="NZ_FQZK01000041.1"/>
</dbReference>
<feature type="compositionally biased region" description="Basic and acidic residues" evidence="1">
    <location>
        <begin position="245"/>
        <end position="264"/>
    </location>
</feature>
<dbReference type="STRING" id="758803.SAMN05421803_1419"/>
<feature type="region of interest" description="Disordered" evidence="1">
    <location>
        <begin position="244"/>
        <end position="292"/>
    </location>
</feature>
<keyword evidence="3" id="KW-1185">Reference proteome</keyword>
<dbReference type="InterPro" id="IPR029058">
    <property type="entry name" value="AB_hydrolase_fold"/>
</dbReference>
<evidence type="ECO:0000256" key="1">
    <source>
        <dbReference type="SAM" id="MobiDB-lite"/>
    </source>
</evidence>
<gene>
    <name evidence="2" type="ORF">SAMN05421803_1419</name>
</gene>
<accession>A0A1M6W8R9</accession>
<feature type="compositionally biased region" description="Gly residues" evidence="1">
    <location>
        <begin position="348"/>
        <end position="359"/>
    </location>
</feature>
<evidence type="ECO:0008006" key="4">
    <source>
        <dbReference type="Google" id="ProtNLM"/>
    </source>
</evidence>
<dbReference type="OrthoDB" id="6059224at2"/>
<evidence type="ECO:0000313" key="2">
    <source>
        <dbReference type="EMBL" id="SHK89885.1"/>
    </source>
</evidence>
<organism evidence="2 3">
    <name type="scientific">Nocardiopsis flavescens</name>
    <dbReference type="NCBI Taxonomy" id="758803"/>
    <lineage>
        <taxon>Bacteria</taxon>
        <taxon>Bacillati</taxon>
        <taxon>Actinomycetota</taxon>
        <taxon>Actinomycetes</taxon>
        <taxon>Streptosporangiales</taxon>
        <taxon>Nocardiopsidaceae</taxon>
        <taxon>Nocardiopsis</taxon>
    </lineage>
</organism>